<dbReference type="SUPFAM" id="SSF53850">
    <property type="entry name" value="Periplasmic binding protein-like II"/>
    <property type="match status" value="1"/>
</dbReference>
<dbReference type="Proteomes" id="UP000277424">
    <property type="component" value="Unassembled WGS sequence"/>
</dbReference>
<dbReference type="RefSeq" id="WP_008945188.1">
    <property type="nucleotide sequence ID" value="NZ_RBIG01000001.1"/>
</dbReference>
<evidence type="ECO:0000256" key="4">
    <source>
        <dbReference type="ARBA" id="ARBA00023163"/>
    </source>
</evidence>
<dbReference type="GO" id="GO:0003700">
    <property type="term" value="F:DNA-binding transcription factor activity"/>
    <property type="evidence" value="ECO:0007669"/>
    <property type="project" value="InterPro"/>
</dbReference>
<dbReference type="FunFam" id="3.40.190.290:FF:000001">
    <property type="entry name" value="Transcriptional regulator, LysR family"/>
    <property type="match status" value="1"/>
</dbReference>
<evidence type="ECO:0000256" key="2">
    <source>
        <dbReference type="ARBA" id="ARBA00023015"/>
    </source>
</evidence>
<feature type="domain" description="HTH lysR-type" evidence="5">
    <location>
        <begin position="1"/>
        <end position="59"/>
    </location>
</feature>
<evidence type="ECO:0000313" key="6">
    <source>
        <dbReference type="EMBL" id="RKQ73934.1"/>
    </source>
</evidence>
<organism evidence="6 7">
    <name type="scientific">Oceanibaculum indicum</name>
    <dbReference type="NCBI Taxonomy" id="526216"/>
    <lineage>
        <taxon>Bacteria</taxon>
        <taxon>Pseudomonadati</taxon>
        <taxon>Pseudomonadota</taxon>
        <taxon>Alphaproteobacteria</taxon>
        <taxon>Rhodospirillales</taxon>
        <taxon>Oceanibaculaceae</taxon>
        <taxon>Oceanibaculum</taxon>
    </lineage>
</organism>
<gene>
    <name evidence="6" type="ORF">BCL74_1727</name>
</gene>
<reference evidence="6 7" key="1">
    <citation type="submission" date="2018-10" db="EMBL/GenBank/DDBJ databases">
        <title>Comparative analysis of microorganisms from saline springs in Andes Mountain Range, Colombia.</title>
        <authorList>
            <person name="Rubin E."/>
        </authorList>
    </citation>
    <scope>NUCLEOTIDE SEQUENCE [LARGE SCALE GENOMIC DNA]</scope>
    <source>
        <strain evidence="6 7">USBA 36</strain>
    </source>
</reference>
<dbReference type="InterPro" id="IPR036390">
    <property type="entry name" value="WH_DNA-bd_sf"/>
</dbReference>
<dbReference type="Pfam" id="PF03466">
    <property type="entry name" value="LysR_substrate"/>
    <property type="match status" value="1"/>
</dbReference>
<protein>
    <submittedName>
        <fullName evidence="6">DNA-binding transcriptional LysR family regulator</fullName>
    </submittedName>
</protein>
<dbReference type="PROSITE" id="PS50931">
    <property type="entry name" value="HTH_LYSR"/>
    <property type="match status" value="1"/>
</dbReference>
<keyword evidence="2" id="KW-0805">Transcription regulation</keyword>
<evidence type="ECO:0000313" key="7">
    <source>
        <dbReference type="Proteomes" id="UP000277424"/>
    </source>
</evidence>
<dbReference type="InterPro" id="IPR005119">
    <property type="entry name" value="LysR_subst-bd"/>
</dbReference>
<dbReference type="PANTHER" id="PTHR30537:SF5">
    <property type="entry name" value="HTH-TYPE TRANSCRIPTIONAL ACTIVATOR TTDR-RELATED"/>
    <property type="match status" value="1"/>
</dbReference>
<evidence type="ECO:0000259" key="5">
    <source>
        <dbReference type="PROSITE" id="PS50931"/>
    </source>
</evidence>
<evidence type="ECO:0000256" key="1">
    <source>
        <dbReference type="ARBA" id="ARBA00009437"/>
    </source>
</evidence>
<proteinExistence type="inferred from homology"/>
<keyword evidence="4" id="KW-0804">Transcription</keyword>
<comment type="similarity">
    <text evidence="1">Belongs to the LysR transcriptional regulatory family.</text>
</comment>
<dbReference type="SUPFAM" id="SSF46785">
    <property type="entry name" value="Winged helix' DNA-binding domain"/>
    <property type="match status" value="1"/>
</dbReference>
<comment type="caution">
    <text evidence="6">The sequence shown here is derived from an EMBL/GenBank/DDBJ whole genome shotgun (WGS) entry which is preliminary data.</text>
</comment>
<dbReference type="Gene3D" id="1.10.10.10">
    <property type="entry name" value="Winged helix-like DNA-binding domain superfamily/Winged helix DNA-binding domain"/>
    <property type="match status" value="1"/>
</dbReference>
<dbReference type="EMBL" id="RBIG01000001">
    <property type="protein sequence ID" value="RKQ73934.1"/>
    <property type="molecule type" value="Genomic_DNA"/>
</dbReference>
<name>A0A420WSA4_9PROT</name>
<dbReference type="InterPro" id="IPR000847">
    <property type="entry name" value="LysR_HTH_N"/>
</dbReference>
<dbReference type="AlphaFoldDB" id="A0A420WSA4"/>
<dbReference type="GO" id="GO:0006351">
    <property type="term" value="P:DNA-templated transcription"/>
    <property type="evidence" value="ECO:0007669"/>
    <property type="project" value="TreeGrafter"/>
</dbReference>
<dbReference type="InterPro" id="IPR036388">
    <property type="entry name" value="WH-like_DNA-bd_sf"/>
</dbReference>
<keyword evidence="3 6" id="KW-0238">DNA-binding</keyword>
<accession>A0A420WSA4</accession>
<dbReference type="OrthoDB" id="9812435at2"/>
<dbReference type="GO" id="GO:0043565">
    <property type="term" value="F:sequence-specific DNA binding"/>
    <property type="evidence" value="ECO:0007669"/>
    <property type="project" value="TreeGrafter"/>
</dbReference>
<sequence>MDRFLALRIFNAVVEEESLIGASRKLALSPSAISKNLAALEEELGARLLNRTTRRVSLTEAGEAYYERTARLLGDLEEADGMVSRMEGAPRGVLRVSAPISFGQRHLAPALPDFRAQHPEVVVQMFLEDRVVDLVAERFDLAIRIANLRDSSLVARKLASNHRKIYAAPDYIARHGLPVTPSDIEQHALVTMPPGSPLLDLTLTRGDEVRSLHLLGDIQLNSVEGVLAACLAGGGLAVLPSYMVCDHLIAGRLVPVLPDYTVPDTVIQAVFPSSRHLSIKVRAFIDFMVARFSPMPPWECVDRMPAAAPKAELVEAD</sequence>
<dbReference type="FunFam" id="1.10.10.10:FF:000001">
    <property type="entry name" value="LysR family transcriptional regulator"/>
    <property type="match status" value="1"/>
</dbReference>
<dbReference type="Gene3D" id="3.40.190.290">
    <property type="match status" value="1"/>
</dbReference>
<evidence type="ECO:0000256" key="3">
    <source>
        <dbReference type="ARBA" id="ARBA00023125"/>
    </source>
</evidence>
<dbReference type="InterPro" id="IPR058163">
    <property type="entry name" value="LysR-type_TF_proteobact-type"/>
</dbReference>
<dbReference type="Pfam" id="PF00126">
    <property type="entry name" value="HTH_1"/>
    <property type="match status" value="1"/>
</dbReference>
<dbReference type="PANTHER" id="PTHR30537">
    <property type="entry name" value="HTH-TYPE TRANSCRIPTIONAL REGULATOR"/>
    <property type="match status" value="1"/>
</dbReference>
<dbReference type="CDD" id="cd08422">
    <property type="entry name" value="PBP2_CrgA_like"/>
    <property type="match status" value="1"/>
</dbReference>